<dbReference type="InterPro" id="IPR000600">
    <property type="entry name" value="ROK"/>
</dbReference>
<dbReference type="GO" id="GO:0016301">
    <property type="term" value="F:kinase activity"/>
    <property type="evidence" value="ECO:0007669"/>
    <property type="project" value="UniProtKB-KW"/>
</dbReference>
<dbReference type="Proteomes" id="UP000050501">
    <property type="component" value="Unassembled WGS sequence"/>
</dbReference>
<dbReference type="Pfam" id="PF00480">
    <property type="entry name" value="ROK"/>
    <property type="match status" value="1"/>
</dbReference>
<keyword evidence="2" id="KW-0418">Kinase</keyword>
<proteinExistence type="inferred from homology"/>
<dbReference type="NCBIfam" id="NF045942">
    <property type="entry name" value="PolPhglucPhase"/>
    <property type="match status" value="1"/>
</dbReference>
<evidence type="ECO:0000313" key="2">
    <source>
        <dbReference type="EMBL" id="KPL80099.1"/>
    </source>
</evidence>
<gene>
    <name evidence="2" type="ORF">ADN01_12605</name>
</gene>
<evidence type="ECO:0000313" key="3">
    <source>
        <dbReference type="Proteomes" id="UP000050501"/>
    </source>
</evidence>
<evidence type="ECO:0000256" key="1">
    <source>
        <dbReference type="ARBA" id="ARBA00006479"/>
    </source>
</evidence>
<comment type="caution">
    <text evidence="2">The sequence shown here is derived from an EMBL/GenBank/DDBJ whole genome shotgun (WGS) entry which is preliminary data.</text>
</comment>
<accession>A0A0P6XJD6</accession>
<name>A0A0P6XJD6_9CHLR</name>
<dbReference type="EMBL" id="LGCM01000043">
    <property type="protein sequence ID" value="KPL80099.1"/>
    <property type="molecule type" value="Genomic_DNA"/>
</dbReference>
<dbReference type="STRING" id="229921.ADN01_12605"/>
<dbReference type="CDD" id="cd24058">
    <property type="entry name" value="ASKHA_NBD_ROK_PPGK"/>
    <property type="match status" value="1"/>
</dbReference>
<sequence length="261" mass="27693">MQVVGIDIGGSGIKGALVDTDTGELVTERFRLPTPEGALPKDVAEVTRQVVDLIPSEGPIGVGFPAVVLHGITSTAANVDSGWIGLDAQALLRQAVERDVYVVNDADAAGLAEMRFGAGRQQRGVVILLTIGTGIGSAIFVDGQLVPNTEFGHMTIRGKDAEWRASDAARQRKDMSWEKYARRMQELLSEMEKLFWPDLFIIGGGISKNAHKFFPLLETRAPVVPAQLLNQAGIVGAAMYAHECSLAAASAAKDTALGEGA</sequence>
<keyword evidence="2" id="KW-0808">Transferase</keyword>
<comment type="similarity">
    <text evidence="1">Belongs to the ROK (NagC/XylR) family.</text>
</comment>
<organism evidence="2 3">
    <name type="scientific">Levilinea saccharolytica</name>
    <dbReference type="NCBI Taxonomy" id="229921"/>
    <lineage>
        <taxon>Bacteria</taxon>
        <taxon>Bacillati</taxon>
        <taxon>Chloroflexota</taxon>
        <taxon>Anaerolineae</taxon>
        <taxon>Anaerolineales</taxon>
        <taxon>Anaerolineaceae</taxon>
        <taxon>Levilinea</taxon>
    </lineage>
</organism>
<dbReference type="OrthoDB" id="9795247at2"/>
<dbReference type="SUPFAM" id="SSF53067">
    <property type="entry name" value="Actin-like ATPase domain"/>
    <property type="match status" value="1"/>
</dbReference>
<dbReference type="RefSeq" id="WP_062418135.1">
    <property type="nucleotide sequence ID" value="NZ_DF967974.1"/>
</dbReference>
<dbReference type="AlphaFoldDB" id="A0A0P6XJD6"/>
<protein>
    <submittedName>
        <fullName evidence="2">Polyphosphate glucokinase</fullName>
    </submittedName>
</protein>
<dbReference type="PANTHER" id="PTHR18964">
    <property type="entry name" value="ROK (REPRESSOR, ORF, KINASE) FAMILY"/>
    <property type="match status" value="1"/>
</dbReference>
<dbReference type="PANTHER" id="PTHR18964:SF146">
    <property type="entry name" value="POLYPHOSPHATE GLUCOKINASE"/>
    <property type="match status" value="1"/>
</dbReference>
<dbReference type="InterPro" id="IPR043129">
    <property type="entry name" value="ATPase_NBD"/>
</dbReference>
<dbReference type="Gene3D" id="3.30.420.40">
    <property type="match status" value="2"/>
</dbReference>
<reference evidence="2 3" key="1">
    <citation type="submission" date="2015-07" db="EMBL/GenBank/DDBJ databases">
        <title>Genome sequence of Levilinea saccharolytica DSM 16555.</title>
        <authorList>
            <person name="Hemp J."/>
            <person name="Ward L.M."/>
            <person name="Pace L.A."/>
            <person name="Fischer W.W."/>
        </authorList>
    </citation>
    <scope>NUCLEOTIDE SEQUENCE [LARGE SCALE GENOMIC DNA]</scope>
    <source>
        <strain evidence="2 3">KIBI-1</strain>
    </source>
</reference>
<keyword evidence="3" id="KW-1185">Reference proteome</keyword>